<accession>A0AAD7F9X5</accession>
<evidence type="ECO:0000313" key="2">
    <source>
        <dbReference type="Proteomes" id="UP001221142"/>
    </source>
</evidence>
<dbReference type="AlphaFoldDB" id="A0AAD7F9X5"/>
<organism evidence="1 2">
    <name type="scientific">Roridomyces roridus</name>
    <dbReference type="NCBI Taxonomy" id="1738132"/>
    <lineage>
        <taxon>Eukaryota</taxon>
        <taxon>Fungi</taxon>
        <taxon>Dikarya</taxon>
        <taxon>Basidiomycota</taxon>
        <taxon>Agaricomycotina</taxon>
        <taxon>Agaricomycetes</taxon>
        <taxon>Agaricomycetidae</taxon>
        <taxon>Agaricales</taxon>
        <taxon>Marasmiineae</taxon>
        <taxon>Mycenaceae</taxon>
        <taxon>Roridomyces</taxon>
    </lineage>
</organism>
<proteinExistence type="predicted"/>
<comment type="caution">
    <text evidence="1">The sequence shown here is derived from an EMBL/GenBank/DDBJ whole genome shotgun (WGS) entry which is preliminary data.</text>
</comment>
<sequence length="206" mass="22880">MFLIADVADIPWGALDAALSDDRFRRLKPRQSASTAFDAPCRWTRDTRVKKLSSKLLHKFNKSIEWPEGMEIEIQIMPAPLGYHNIETPRIGPQHLFGLLQRRNIGTCTSTAKDLILGPNYLHNRPRVFVWQRRGSGGLVEWVEDAAVGDRDVCRVESCPAEWVDVPCGGNQGSCRAERAGHDCEGGGEDEAVEWGVGALDDGIKN</sequence>
<dbReference type="EMBL" id="JARKIF010000033">
    <property type="protein sequence ID" value="KAJ7611225.1"/>
    <property type="molecule type" value="Genomic_DNA"/>
</dbReference>
<keyword evidence="2" id="KW-1185">Reference proteome</keyword>
<reference evidence="1" key="1">
    <citation type="submission" date="2023-03" db="EMBL/GenBank/DDBJ databases">
        <title>Massive genome expansion in bonnet fungi (Mycena s.s.) driven by repeated elements and novel gene families across ecological guilds.</title>
        <authorList>
            <consortium name="Lawrence Berkeley National Laboratory"/>
            <person name="Harder C.B."/>
            <person name="Miyauchi S."/>
            <person name="Viragh M."/>
            <person name="Kuo A."/>
            <person name="Thoen E."/>
            <person name="Andreopoulos B."/>
            <person name="Lu D."/>
            <person name="Skrede I."/>
            <person name="Drula E."/>
            <person name="Henrissat B."/>
            <person name="Morin E."/>
            <person name="Kohler A."/>
            <person name="Barry K."/>
            <person name="LaButti K."/>
            <person name="Morin E."/>
            <person name="Salamov A."/>
            <person name="Lipzen A."/>
            <person name="Mereny Z."/>
            <person name="Hegedus B."/>
            <person name="Baldrian P."/>
            <person name="Stursova M."/>
            <person name="Weitz H."/>
            <person name="Taylor A."/>
            <person name="Grigoriev I.V."/>
            <person name="Nagy L.G."/>
            <person name="Martin F."/>
            <person name="Kauserud H."/>
        </authorList>
    </citation>
    <scope>NUCLEOTIDE SEQUENCE</scope>
    <source>
        <strain evidence="1">9284</strain>
    </source>
</reference>
<dbReference type="Proteomes" id="UP001221142">
    <property type="component" value="Unassembled WGS sequence"/>
</dbReference>
<gene>
    <name evidence="1" type="ORF">FB45DRAFT_1009685</name>
</gene>
<evidence type="ECO:0000313" key="1">
    <source>
        <dbReference type="EMBL" id="KAJ7611225.1"/>
    </source>
</evidence>
<name>A0AAD7F9X5_9AGAR</name>
<protein>
    <submittedName>
        <fullName evidence="1">Uncharacterized protein</fullName>
    </submittedName>
</protein>